<accession>A0ABU7D6Y4</accession>
<feature type="domain" description="GRF-type" evidence="11">
    <location>
        <begin position="358"/>
        <end position="407"/>
    </location>
</feature>
<organism evidence="12 13">
    <name type="scientific">Characodon lateralis</name>
    <dbReference type="NCBI Taxonomy" id="208331"/>
    <lineage>
        <taxon>Eukaryota</taxon>
        <taxon>Metazoa</taxon>
        <taxon>Chordata</taxon>
        <taxon>Craniata</taxon>
        <taxon>Vertebrata</taxon>
        <taxon>Euteleostomi</taxon>
        <taxon>Actinopterygii</taxon>
        <taxon>Neopterygii</taxon>
        <taxon>Teleostei</taxon>
        <taxon>Neoteleostei</taxon>
        <taxon>Acanthomorphata</taxon>
        <taxon>Ovalentaria</taxon>
        <taxon>Atherinomorphae</taxon>
        <taxon>Cyprinodontiformes</taxon>
        <taxon>Goodeidae</taxon>
        <taxon>Characodon</taxon>
    </lineage>
</organism>
<feature type="region of interest" description="Disordered" evidence="9">
    <location>
        <begin position="557"/>
        <end position="576"/>
    </location>
</feature>
<dbReference type="Gene3D" id="3.30.2300.10">
    <property type="entry name" value="THUMP superfamily"/>
    <property type="match status" value="1"/>
</dbReference>
<evidence type="ECO:0000313" key="13">
    <source>
        <dbReference type="Proteomes" id="UP001352852"/>
    </source>
</evidence>
<dbReference type="PROSITE" id="PS51165">
    <property type="entry name" value="THUMP"/>
    <property type="match status" value="1"/>
</dbReference>
<evidence type="ECO:0000256" key="9">
    <source>
        <dbReference type="SAM" id="MobiDB-lite"/>
    </source>
</evidence>
<evidence type="ECO:0000256" key="1">
    <source>
        <dbReference type="ARBA" id="ARBA00022722"/>
    </source>
</evidence>
<dbReference type="InterPro" id="IPR040183">
    <property type="entry name" value="THUMPD1-like"/>
</dbReference>
<feature type="region of interest" description="Disordered" evidence="9">
    <location>
        <begin position="752"/>
        <end position="809"/>
    </location>
</feature>
<evidence type="ECO:0000256" key="7">
    <source>
        <dbReference type="PROSITE-ProRule" id="PRU00529"/>
    </source>
</evidence>
<dbReference type="InterPro" id="IPR051274">
    <property type="entry name" value="3-5_Exoribonuclease"/>
</dbReference>
<dbReference type="CDD" id="cd06133">
    <property type="entry name" value="ERI-1_3'hExo_like"/>
    <property type="match status" value="1"/>
</dbReference>
<feature type="region of interest" description="Disordered" evidence="9">
    <location>
        <begin position="295"/>
        <end position="315"/>
    </location>
</feature>
<dbReference type="Pfam" id="PF02926">
    <property type="entry name" value="THUMP"/>
    <property type="match status" value="1"/>
</dbReference>
<proteinExistence type="predicted"/>
<evidence type="ECO:0000259" key="10">
    <source>
        <dbReference type="PROSITE" id="PS51165"/>
    </source>
</evidence>
<protein>
    <submittedName>
        <fullName evidence="12">Uncharacterized protein</fullName>
    </submittedName>
</protein>
<evidence type="ECO:0000259" key="11">
    <source>
        <dbReference type="PROSITE" id="PS51999"/>
    </source>
</evidence>
<reference evidence="12 13" key="1">
    <citation type="submission" date="2021-06" db="EMBL/GenBank/DDBJ databases">
        <authorList>
            <person name="Palmer J.M."/>
        </authorList>
    </citation>
    <scope>NUCLEOTIDE SEQUENCE [LARGE SCALE GENOMIC DNA]</scope>
    <source>
        <strain evidence="12 13">CL_MEX2019</strain>
        <tissue evidence="12">Muscle</tissue>
    </source>
</reference>
<keyword evidence="5" id="KW-0862">Zinc</keyword>
<dbReference type="Pfam" id="PF00929">
    <property type="entry name" value="RNase_T"/>
    <property type="match status" value="2"/>
</dbReference>
<dbReference type="CDD" id="cd11717">
    <property type="entry name" value="THUMP_THUMPD1_like"/>
    <property type="match status" value="1"/>
</dbReference>
<evidence type="ECO:0000313" key="12">
    <source>
        <dbReference type="EMBL" id="MED6270927.1"/>
    </source>
</evidence>
<dbReference type="SUPFAM" id="SSF53098">
    <property type="entry name" value="Ribonuclease H-like"/>
    <property type="match status" value="1"/>
</dbReference>
<evidence type="ECO:0000256" key="5">
    <source>
        <dbReference type="ARBA" id="ARBA00022833"/>
    </source>
</evidence>
<dbReference type="EMBL" id="JAHUTJ010017558">
    <property type="protein sequence ID" value="MED6270927.1"/>
    <property type="molecule type" value="Genomic_DNA"/>
</dbReference>
<name>A0ABU7D6Y4_9TELE</name>
<evidence type="ECO:0000256" key="3">
    <source>
        <dbReference type="ARBA" id="ARBA00022771"/>
    </source>
</evidence>
<keyword evidence="2" id="KW-0479">Metal-binding</keyword>
<keyword evidence="7" id="KW-0694">RNA-binding</keyword>
<dbReference type="PANTHER" id="PTHR23044">
    <property type="entry name" value="3'-5' EXONUCLEASE ERI1-RELATED"/>
    <property type="match status" value="1"/>
</dbReference>
<dbReference type="Proteomes" id="UP001352852">
    <property type="component" value="Unassembled WGS sequence"/>
</dbReference>
<dbReference type="InterPro" id="IPR004114">
    <property type="entry name" value="THUMP_dom"/>
</dbReference>
<keyword evidence="3 8" id="KW-0863">Zinc-finger</keyword>
<feature type="region of interest" description="Disordered" evidence="9">
    <location>
        <begin position="488"/>
        <end position="507"/>
    </location>
</feature>
<dbReference type="SMART" id="SM00981">
    <property type="entry name" value="THUMP"/>
    <property type="match status" value="1"/>
</dbReference>
<keyword evidence="1" id="KW-0540">Nuclease</keyword>
<feature type="compositionally biased region" description="Basic and acidic residues" evidence="9">
    <location>
        <begin position="262"/>
        <end position="273"/>
    </location>
</feature>
<keyword evidence="6" id="KW-0269">Exonuclease</keyword>
<feature type="compositionally biased region" description="Acidic residues" evidence="9">
    <location>
        <begin position="565"/>
        <end position="576"/>
    </location>
</feature>
<evidence type="ECO:0000256" key="4">
    <source>
        <dbReference type="ARBA" id="ARBA00022801"/>
    </source>
</evidence>
<dbReference type="PANTHER" id="PTHR23044:SF61">
    <property type="entry name" value="3'-5' EXORIBONUCLEASE 1-RELATED"/>
    <property type="match status" value="1"/>
</dbReference>
<dbReference type="Gene3D" id="3.30.420.10">
    <property type="entry name" value="Ribonuclease H-like superfamily/Ribonuclease H"/>
    <property type="match status" value="1"/>
</dbReference>
<feature type="compositionally biased region" description="Basic and acidic residues" evidence="9">
    <location>
        <begin position="772"/>
        <end position="803"/>
    </location>
</feature>
<dbReference type="InterPro" id="IPR036397">
    <property type="entry name" value="RNaseH_sf"/>
</dbReference>
<evidence type="ECO:0000256" key="2">
    <source>
        <dbReference type="ARBA" id="ARBA00022723"/>
    </source>
</evidence>
<feature type="compositionally biased region" description="Polar residues" evidence="9">
    <location>
        <begin position="252"/>
        <end position="261"/>
    </location>
</feature>
<dbReference type="SMART" id="SM00479">
    <property type="entry name" value="EXOIII"/>
    <property type="match status" value="1"/>
</dbReference>
<feature type="compositionally biased region" description="Low complexity" evidence="9">
    <location>
        <begin position="297"/>
        <end position="310"/>
    </location>
</feature>
<keyword evidence="4" id="KW-0378">Hydrolase</keyword>
<dbReference type="Pfam" id="PF06839">
    <property type="entry name" value="Zn_ribbon_GRF"/>
    <property type="match status" value="1"/>
</dbReference>
<evidence type="ECO:0000256" key="6">
    <source>
        <dbReference type="ARBA" id="ARBA00022839"/>
    </source>
</evidence>
<dbReference type="PROSITE" id="PS51999">
    <property type="entry name" value="ZF_GRF"/>
    <property type="match status" value="1"/>
</dbReference>
<evidence type="ECO:0000256" key="8">
    <source>
        <dbReference type="PROSITE-ProRule" id="PRU01343"/>
    </source>
</evidence>
<comment type="caution">
    <text evidence="12">The sequence shown here is derived from an EMBL/GenBank/DDBJ whole genome shotgun (WGS) entry which is preliminary data.</text>
</comment>
<dbReference type="InterPro" id="IPR012337">
    <property type="entry name" value="RNaseH-like_sf"/>
</dbReference>
<keyword evidence="13" id="KW-1185">Reference proteome</keyword>
<dbReference type="InterPro" id="IPR047201">
    <property type="entry name" value="ERI-1_3'hExo-like"/>
</dbReference>
<gene>
    <name evidence="12" type="ORF">CHARACLAT_015148</name>
</gene>
<sequence length="809" mass="90495">MSTRKLAKKLGLLRQRSQSTSGVKKSVISNQIFSYLVVIDFESTCWREKNNYGQEIIEFPAVLLNTSSGEVESEFHTYVQPQEHPVLSNFCTELTGITQVQVEAGIPLQICLSRFNRWVQNLQLEKGVMFPNKQQTCSAFPPSQKMCTFLTWSDWDLGVCLQYECKRKQLLKPDVLSSWIDLRSTYRLFYSRKPKGLNGALQDLGIQFSGREHSGLDDARNTARLAARMMRDGCVLKITRSLETTPPMAKSIFSNNPSSAENKQEKENSVSKKENVLIASKCSTSSNIPLQTRQNYSSLEEPSNSSSDLPPVDEGEGELLVETDERCGSYDDVLLAFEEAVSLALTAKGPKKITSPLCTCGRRSRRQVVSNGGPNHGRGFYCCPVRRSGGRGSTGRGCGFFKWESALMESSSVAPPALGSSVSFCQEISTLNPKYPGKLKSGSFAELSRREEKKRNLEGSLVGGDPKEKKKLQIFTLHLLEKPVSNMSAVQNESRKRSKKRYVSGQQGKRWKGSRELEVGMLGILITCNMNERKCTAEAFNLLNEYADKLFGPEKLQDSKASSSSEEEEGEEEDVDVALKKEVAQLQSSGGKRERRFQALDSGANNVIFIRTQNLEPDKLVHHILSDLHTTKKKKSRVILRMLPVTGTCKAFQEDMLKYLTTFLEPWFKTPNSATYQIAFKARNSSHNKREEIIKSIAGLVGKLNPKNKVDLTNPELTIIVEVIKAVCCVSVAKDYTLYRKYNVQEVVKEDAPKPDGAKMKTNPNAAEQEDEHNGAEAENKEEEKKVAEDEKTEAQNEEKVDKGEDDGE</sequence>
<feature type="domain" description="THUMP" evidence="10">
    <location>
        <begin position="627"/>
        <end position="734"/>
    </location>
</feature>
<dbReference type="InterPro" id="IPR013520">
    <property type="entry name" value="Ribonucl_H"/>
</dbReference>
<feature type="region of interest" description="Disordered" evidence="9">
    <location>
        <begin position="247"/>
        <end position="273"/>
    </location>
</feature>
<dbReference type="SUPFAM" id="SSF143437">
    <property type="entry name" value="THUMP domain-like"/>
    <property type="match status" value="1"/>
</dbReference>
<dbReference type="InterPro" id="IPR010666">
    <property type="entry name" value="Znf_GRF"/>
</dbReference>